<accession>A0ABR5AB59</accession>
<dbReference type="PANTHER" id="PTHR43649:SF31">
    <property type="entry name" value="SN-GLYCEROL-3-PHOSPHATE-BINDING PERIPLASMIC PROTEIN UGPB"/>
    <property type="match status" value="1"/>
</dbReference>
<evidence type="ECO:0000313" key="7">
    <source>
        <dbReference type="Proteomes" id="UP000031967"/>
    </source>
</evidence>
<dbReference type="RefSeq" id="WP_041052333.1">
    <property type="nucleotide sequence ID" value="NZ_JXAK01000093.1"/>
</dbReference>
<gene>
    <name evidence="6" type="ORF">SD70_30440</name>
</gene>
<organism evidence="6 7">
    <name type="scientific">Gordoniibacillus kamchatkensis</name>
    <dbReference type="NCBI Taxonomy" id="1590651"/>
    <lineage>
        <taxon>Bacteria</taxon>
        <taxon>Bacillati</taxon>
        <taxon>Bacillota</taxon>
        <taxon>Bacilli</taxon>
        <taxon>Bacillales</taxon>
        <taxon>Paenibacillaceae</taxon>
        <taxon>Gordoniibacillus</taxon>
    </lineage>
</organism>
<dbReference type="Pfam" id="PF01547">
    <property type="entry name" value="SBP_bac_1"/>
    <property type="match status" value="1"/>
</dbReference>
<protein>
    <submittedName>
        <fullName evidence="6">Sugar ABC transporter substrate-binding protein</fullName>
    </submittedName>
</protein>
<dbReference type="Gene3D" id="3.40.190.10">
    <property type="entry name" value="Periplasmic binding protein-like II"/>
    <property type="match status" value="2"/>
</dbReference>
<dbReference type="PANTHER" id="PTHR43649">
    <property type="entry name" value="ARABINOSE-BINDING PROTEIN-RELATED"/>
    <property type="match status" value="1"/>
</dbReference>
<keyword evidence="3" id="KW-0813">Transport</keyword>
<feature type="signal peptide" evidence="5">
    <location>
        <begin position="1"/>
        <end position="19"/>
    </location>
</feature>
<reference evidence="6 7" key="1">
    <citation type="submission" date="2014-12" db="EMBL/GenBank/DDBJ databases">
        <title>Draft genome sequence of Paenibacillus kamchatkensis strain B-2647.</title>
        <authorList>
            <person name="Karlyshev A.V."/>
            <person name="Kudryashova E.B."/>
        </authorList>
    </citation>
    <scope>NUCLEOTIDE SEQUENCE [LARGE SCALE GENOMIC DNA]</scope>
    <source>
        <strain evidence="6 7">VKM B-2647</strain>
    </source>
</reference>
<evidence type="ECO:0000256" key="4">
    <source>
        <dbReference type="ARBA" id="ARBA00022729"/>
    </source>
</evidence>
<keyword evidence="4 5" id="KW-0732">Signal</keyword>
<feature type="chain" id="PRO_5047406243" evidence="5">
    <location>
        <begin position="20"/>
        <end position="446"/>
    </location>
</feature>
<name>A0ABR5AB59_9BACL</name>
<evidence type="ECO:0000256" key="1">
    <source>
        <dbReference type="ARBA" id="ARBA00004196"/>
    </source>
</evidence>
<dbReference type="InterPro" id="IPR050490">
    <property type="entry name" value="Bact_solute-bd_prot1"/>
</dbReference>
<dbReference type="EMBL" id="JXAK01000093">
    <property type="protein sequence ID" value="KIL37825.1"/>
    <property type="molecule type" value="Genomic_DNA"/>
</dbReference>
<keyword evidence="7" id="KW-1185">Reference proteome</keyword>
<comment type="similarity">
    <text evidence="2">Belongs to the bacterial solute-binding protein 1 family.</text>
</comment>
<comment type="subcellular location">
    <subcellularLocation>
        <location evidence="1">Cell envelope</location>
    </subcellularLocation>
</comment>
<evidence type="ECO:0000256" key="5">
    <source>
        <dbReference type="SAM" id="SignalP"/>
    </source>
</evidence>
<dbReference type="PROSITE" id="PS51257">
    <property type="entry name" value="PROKAR_LIPOPROTEIN"/>
    <property type="match status" value="1"/>
</dbReference>
<evidence type="ECO:0000256" key="2">
    <source>
        <dbReference type="ARBA" id="ARBA00008520"/>
    </source>
</evidence>
<proteinExistence type="inferred from homology"/>
<evidence type="ECO:0000256" key="3">
    <source>
        <dbReference type="ARBA" id="ARBA00022448"/>
    </source>
</evidence>
<dbReference type="SUPFAM" id="SSF53850">
    <property type="entry name" value="Periplasmic binding protein-like II"/>
    <property type="match status" value="1"/>
</dbReference>
<comment type="caution">
    <text evidence="6">The sequence shown here is derived from an EMBL/GenBank/DDBJ whole genome shotgun (WGS) entry which is preliminary data.</text>
</comment>
<evidence type="ECO:0000313" key="6">
    <source>
        <dbReference type="EMBL" id="KIL37825.1"/>
    </source>
</evidence>
<sequence length="446" mass="49156">MKRQLKGLVAAAIIAGLMAGCGSTGQQETGKAADKPAEAAAKGKLSGKFEIQYFVGGYGDKWWKQAISDFKAANTGLDIVEYAGPNVNTEMKTRWISNTPPDLVYIAGAGSSEAQMVADDQLMDLTEWARTLKLEDGTPLLSSFFVKPGEYNGKMYALPLVLDAWGTWYDRSWMKQNGYKVPSDFNTWLDTMKDVKEKGGIAPLVTDGKHPYPLRGLLMPGFAAEGGEKLIADLVDAKEGAWKSEPVLKVVKKVEQMQKAGYIDPGFAALNHTQSQMNFLLHKNAFIPVGFWLPFEMQKDVPQGFDFGFIPTPMQDPGKPFAMLPQISPLAIAKKAKNPEAAKAFIDFVFKRKYAELSPELQGAMLNIKGVNLDNNPKIPPYLKEVNALVNDKSKVTFYSLPHPMSADLEKPVFDQLVSLMLGQITAEEFVQRAEKAAADFRKNSK</sequence>
<dbReference type="Proteomes" id="UP000031967">
    <property type="component" value="Unassembled WGS sequence"/>
</dbReference>
<dbReference type="InterPro" id="IPR006059">
    <property type="entry name" value="SBP"/>
</dbReference>